<evidence type="ECO:0000313" key="8">
    <source>
        <dbReference type="Proteomes" id="UP001344447"/>
    </source>
</evidence>
<dbReference type="CDD" id="cd12183">
    <property type="entry name" value="LDH_like_2"/>
    <property type="match status" value="1"/>
</dbReference>
<evidence type="ECO:0000256" key="1">
    <source>
        <dbReference type="ARBA" id="ARBA00005854"/>
    </source>
</evidence>
<proteinExistence type="inferred from homology"/>
<evidence type="ECO:0000313" key="7">
    <source>
        <dbReference type="EMBL" id="KAK5584218.1"/>
    </source>
</evidence>
<comment type="caution">
    <text evidence="7">The sequence shown here is derived from an EMBL/GenBank/DDBJ whole genome shotgun (WGS) entry which is preliminary data.</text>
</comment>
<evidence type="ECO:0000256" key="3">
    <source>
        <dbReference type="ARBA" id="ARBA00023027"/>
    </source>
</evidence>
<reference evidence="7 8" key="1">
    <citation type="submission" date="2023-11" db="EMBL/GenBank/DDBJ databases">
        <title>Dfirmibasis_genome.</title>
        <authorList>
            <person name="Edelbroek B."/>
            <person name="Kjellin J."/>
            <person name="Jerlstrom-Hultqvist J."/>
            <person name="Soderbom F."/>
        </authorList>
    </citation>
    <scope>NUCLEOTIDE SEQUENCE [LARGE SCALE GENOMIC DNA]</scope>
    <source>
        <strain evidence="7 8">TNS-C-14</strain>
    </source>
</reference>
<organism evidence="7 8">
    <name type="scientific">Dictyostelium firmibasis</name>
    <dbReference type="NCBI Taxonomy" id="79012"/>
    <lineage>
        <taxon>Eukaryota</taxon>
        <taxon>Amoebozoa</taxon>
        <taxon>Evosea</taxon>
        <taxon>Eumycetozoa</taxon>
        <taxon>Dictyostelia</taxon>
        <taxon>Dictyosteliales</taxon>
        <taxon>Dictyosteliaceae</taxon>
        <taxon>Dictyostelium</taxon>
    </lineage>
</organism>
<gene>
    <name evidence="7" type="ORF">RB653_005826</name>
</gene>
<dbReference type="InterPro" id="IPR006139">
    <property type="entry name" value="D-isomer_2_OHA_DH_cat_dom"/>
</dbReference>
<keyword evidence="3" id="KW-0520">NAD</keyword>
<dbReference type="InterPro" id="IPR036291">
    <property type="entry name" value="NAD(P)-bd_dom_sf"/>
</dbReference>
<comment type="similarity">
    <text evidence="1 4">Belongs to the D-isomer specific 2-hydroxyacid dehydrogenase family.</text>
</comment>
<evidence type="ECO:0000259" key="5">
    <source>
        <dbReference type="Pfam" id="PF00389"/>
    </source>
</evidence>
<dbReference type="PANTHER" id="PTHR43026:SF1">
    <property type="entry name" value="2-HYDROXYACID DEHYDROGENASE HOMOLOG 1-RELATED"/>
    <property type="match status" value="1"/>
</dbReference>
<dbReference type="InterPro" id="IPR006140">
    <property type="entry name" value="D-isomer_DH_NAD-bd"/>
</dbReference>
<keyword evidence="8" id="KW-1185">Reference proteome</keyword>
<dbReference type="Pfam" id="PF00389">
    <property type="entry name" value="2-Hacid_dh"/>
    <property type="match status" value="1"/>
</dbReference>
<dbReference type="GO" id="GO:0051287">
    <property type="term" value="F:NAD binding"/>
    <property type="evidence" value="ECO:0007669"/>
    <property type="project" value="InterPro"/>
</dbReference>
<feature type="domain" description="D-isomer specific 2-hydroxyacid dehydrogenase catalytic" evidence="5">
    <location>
        <begin position="5"/>
        <end position="326"/>
    </location>
</feature>
<dbReference type="AlphaFoldDB" id="A0AAN7UC58"/>
<dbReference type="Pfam" id="PF02826">
    <property type="entry name" value="2-Hacid_dh_C"/>
    <property type="match status" value="1"/>
</dbReference>
<dbReference type="GO" id="GO:0016616">
    <property type="term" value="F:oxidoreductase activity, acting on the CH-OH group of donors, NAD or NADP as acceptor"/>
    <property type="evidence" value="ECO:0007669"/>
    <property type="project" value="InterPro"/>
</dbReference>
<dbReference type="InterPro" id="IPR029753">
    <property type="entry name" value="D-isomer_DH_CS"/>
</dbReference>
<dbReference type="PANTHER" id="PTHR43026">
    <property type="entry name" value="2-HYDROXYACID DEHYDROGENASE HOMOLOG 1-RELATED"/>
    <property type="match status" value="1"/>
</dbReference>
<keyword evidence="2 4" id="KW-0560">Oxidoreductase</keyword>
<evidence type="ECO:0000256" key="4">
    <source>
        <dbReference type="RuleBase" id="RU003719"/>
    </source>
</evidence>
<dbReference type="EMBL" id="JAVFKY010000001">
    <property type="protein sequence ID" value="KAK5584218.1"/>
    <property type="molecule type" value="Genomic_DNA"/>
</dbReference>
<dbReference type="SUPFAM" id="SSF52283">
    <property type="entry name" value="Formate/glycerate dehydrogenase catalytic domain-like"/>
    <property type="match status" value="1"/>
</dbReference>
<dbReference type="Gene3D" id="3.40.50.720">
    <property type="entry name" value="NAD(P)-binding Rossmann-like Domain"/>
    <property type="match status" value="2"/>
</dbReference>
<evidence type="ECO:0000259" key="6">
    <source>
        <dbReference type="Pfam" id="PF02826"/>
    </source>
</evidence>
<dbReference type="SUPFAM" id="SSF51735">
    <property type="entry name" value="NAD(P)-binding Rossmann-fold domains"/>
    <property type="match status" value="1"/>
</dbReference>
<name>A0AAN7UC58_9MYCE</name>
<dbReference type="PROSITE" id="PS00671">
    <property type="entry name" value="D_2_HYDROXYACID_DH_3"/>
    <property type="match status" value="1"/>
</dbReference>
<evidence type="ECO:0000256" key="2">
    <source>
        <dbReference type="ARBA" id="ARBA00023002"/>
    </source>
</evidence>
<dbReference type="Proteomes" id="UP001344447">
    <property type="component" value="Unassembled WGS sequence"/>
</dbReference>
<feature type="domain" description="D-isomer specific 2-hydroxyacid dehydrogenase NAD-binding" evidence="6">
    <location>
        <begin position="109"/>
        <end position="298"/>
    </location>
</feature>
<dbReference type="PROSITE" id="PS00670">
    <property type="entry name" value="D_2_HYDROXYACID_DH_2"/>
    <property type="match status" value="1"/>
</dbReference>
<sequence>MKVTLFSSKPYWVKWFNDLNKFSFEINYVIGACDMKSVNEAKGSEAVCCFVNDDLSKEVIETLHSNGTRVILMRCAGFNKVDLEAANKLGIPVLRVPAYSPNAVSEYALSLIMALNRKTHKAHDRVRDGNFEINGMEGFNMVNKVYGIVGTGNIGEQLCRVLKLGFGAKVIAYDIIENKAVTDIGIEYVKNLDEIWKQCDVISLHTPLTPQTKYMVNTQTIEKMKDGVMIINVSRGALVNAGDAIVGLKSGKISALGMDVYENETDYFYQDHNGSIIKDDNLSLLISYPNVMITSHQAWYTKEAISCICGTSLQNFADFRSQQIKKSNLVNNPVSSQPSQ</sequence>
<dbReference type="FunFam" id="3.40.50.720:FF:000292">
    <property type="entry name" value="Putative D-lactate dehydrogenase"/>
    <property type="match status" value="1"/>
</dbReference>
<protein>
    <recommendedName>
        <fullName evidence="9">D-lactate dehydrogenase</fullName>
    </recommendedName>
</protein>
<dbReference type="InterPro" id="IPR058205">
    <property type="entry name" value="D-LDH-like"/>
</dbReference>
<evidence type="ECO:0008006" key="9">
    <source>
        <dbReference type="Google" id="ProtNLM"/>
    </source>
</evidence>
<accession>A0AAN7UC58</accession>